<accession>Q5DN50</accession>
<protein>
    <submittedName>
        <fullName evidence="1">Gp55</fullName>
    </submittedName>
</protein>
<dbReference type="Proteomes" id="UP000000993">
    <property type="component" value="Segment"/>
</dbReference>
<organism evidence="1 2">
    <name type="scientific">Alphaproteobacteria phage PhiJL001</name>
    <dbReference type="NCBI Taxonomy" id="2681607"/>
    <lineage>
        <taxon>Viruses</taxon>
        <taxon>Duplodnaviria</taxon>
        <taxon>Heunggongvirae</taxon>
        <taxon>Uroviricota</taxon>
        <taxon>Caudoviricetes</taxon>
        <taxon>Mesyanzhinovviridae</taxon>
        <taxon>Keylargovirus</taxon>
        <taxon>Keylargovirus JL001</taxon>
    </lineage>
</organism>
<dbReference type="KEGG" id="vg:3342344"/>
<name>Q5DN50_9CAUD</name>
<sequence>MSQASPYNARPNKRWGWGPVGGMGRFGGGWEFCLGVRAGSWTSWYLELGLGMVRLSTHPPHSFKELRR</sequence>
<dbReference type="RefSeq" id="YP_223979.1">
    <property type="nucleotide sequence ID" value="NC_006938.1"/>
</dbReference>
<proteinExistence type="predicted"/>
<gene>
    <name evidence="1" type="ORF">JL001p55</name>
</gene>
<evidence type="ECO:0000313" key="1">
    <source>
        <dbReference type="EMBL" id="AAT69531.1"/>
    </source>
</evidence>
<reference evidence="1 2" key="1">
    <citation type="journal article" date="2005" name="Appl. Environ. Microbiol.">
        <title>Genomic analysis of bacteriophage PhiJL001: insights into its interaction with a sponge-associated alpha-proteobacterium.</title>
        <authorList>
            <person name="Lohr J.E."/>
            <person name="Chen F."/>
            <person name="Hill R.T."/>
        </authorList>
    </citation>
    <scope>NUCLEOTIDE SEQUENCE</scope>
</reference>
<keyword evidence="2" id="KW-1185">Reference proteome</keyword>
<dbReference type="GeneID" id="3342344"/>
<dbReference type="EMBL" id="AY576273">
    <property type="protein sequence ID" value="AAT69531.1"/>
    <property type="molecule type" value="Genomic_DNA"/>
</dbReference>
<evidence type="ECO:0000313" key="2">
    <source>
        <dbReference type="Proteomes" id="UP000000993"/>
    </source>
</evidence>